<feature type="domain" description="Mos1 transposase HTH" evidence="2">
    <location>
        <begin position="8"/>
        <end position="52"/>
    </location>
</feature>
<dbReference type="PANTHER" id="PTHR46060">
    <property type="entry name" value="MARINER MOS1 TRANSPOSASE-LIKE PROTEIN"/>
    <property type="match status" value="1"/>
</dbReference>
<dbReference type="InterPro" id="IPR041426">
    <property type="entry name" value="Mos1_HTH"/>
</dbReference>
<keyword evidence="4" id="KW-1185">Reference proteome</keyword>
<feature type="domain" description="PiggyBac transposable element-derived protein" evidence="1">
    <location>
        <begin position="156"/>
        <end position="281"/>
    </location>
</feature>
<dbReference type="InParanoid" id="A0A2J7R3F6"/>
<dbReference type="InterPro" id="IPR052709">
    <property type="entry name" value="Transposase-MT_Hybrid"/>
</dbReference>
<proteinExistence type="predicted"/>
<dbReference type="Gene3D" id="1.10.10.1450">
    <property type="match status" value="1"/>
</dbReference>
<dbReference type="AlphaFoldDB" id="A0A2J7R3F6"/>
<dbReference type="Pfam" id="PF13843">
    <property type="entry name" value="DDE_Tnp_1_7"/>
    <property type="match status" value="1"/>
</dbReference>
<reference evidence="3 4" key="1">
    <citation type="submission" date="2017-12" db="EMBL/GenBank/DDBJ databases">
        <title>Hemimetabolous genomes reveal molecular basis of termite eusociality.</title>
        <authorList>
            <person name="Harrison M.C."/>
            <person name="Jongepier E."/>
            <person name="Robertson H.M."/>
            <person name="Arning N."/>
            <person name="Bitard-Feildel T."/>
            <person name="Chao H."/>
            <person name="Childers C.P."/>
            <person name="Dinh H."/>
            <person name="Doddapaneni H."/>
            <person name="Dugan S."/>
            <person name="Gowin J."/>
            <person name="Greiner C."/>
            <person name="Han Y."/>
            <person name="Hu H."/>
            <person name="Hughes D.S.T."/>
            <person name="Huylmans A.-K."/>
            <person name="Kemena C."/>
            <person name="Kremer L.P.M."/>
            <person name="Lee S.L."/>
            <person name="Lopez-Ezquerra A."/>
            <person name="Mallet L."/>
            <person name="Monroy-Kuhn J.M."/>
            <person name="Moser A."/>
            <person name="Murali S.C."/>
            <person name="Muzny D.M."/>
            <person name="Otani S."/>
            <person name="Piulachs M.-D."/>
            <person name="Poelchau M."/>
            <person name="Qu J."/>
            <person name="Schaub F."/>
            <person name="Wada-Katsumata A."/>
            <person name="Worley K.C."/>
            <person name="Xie Q."/>
            <person name="Ylla G."/>
            <person name="Poulsen M."/>
            <person name="Gibbs R.A."/>
            <person name="Schal C."/>
            <person name="Richards S."/>
            <person name="Belles X."/>
            <person name="Korb J."/>
            <person name="Bornberg-Bauer E."/>
        </authorList>
    </citation>
    <scope>NUCLEOTIDE SEQUENCE [LARGE SCALE GENOMIC DNA]</scope>
    <source>
        <tissue evidence="3">Whole body</tissue>
    </source>
</reference>
<sequence length="301" mass="35128">MADLREQRVCIKFCFKLGKTAAETHQMLKQAFGENSLGQTQTYNWYKRFKNGQTLTDDDDRLGWLSTGTTPQNVARVRDLILQDRRLTIQDLCNTLGISYGTCQRILSEELNMRRIAAKFVPRLLQNEQKQHRLEEFLAKNKMTVVPHPPYSPDLRNTYVCGTFRMDRGAPKELKDDVKILKKGKSAFSRNGQVLIQVWRDKRDVKLISTLHTAKIVESAKKNRKGERICRPEVIGDYNKYKRGVDRADQLLHYYPCSRKTVKWTKKLVFFLLQMAALNSFTQQTKNTRENTNSKILYWTV</sequence>
<comment type="caution">
    <text evidence="3">The sequence shown here is derived from an EMBL/GenBank/DDBJ whole genome shotgun (WGS) entry which is preliminary data.</text>
</comment>
<accession>A0A2J7R3F6</accession>
<evidence type="ECO:0000313" key="4">
    <source>
        <dbReference type="Proteomes" id="UP000235965"/>
    </source>
</evidence>
<dbReference type="InterPro" id="IPR029526">
    <property type="entry name" value="PGBD"/>
</dbReference>
<dbReference type="EMBL" id="NEVH01007821">
    <property type="protein sequence ID" value="PNF35368.1"/>
    <property type="molecule type" value="Genomic_DNA"/>
</dbReference>
<evidence type="ECO:0008006" key="5">
    <source>
        <dbReference type="Google" id="ProtNLM"/>
    </source>
</evidence>
<protein>
    <recommendedName>
        <fullName evidence="5">Mos1 transposase HTH domain-containing protein</fullName>
    </recommendedName>
</protein>
<gene>
    <name evidence="3" type="ORF">B7P43_G02573</name>
</gene>
<name>A0A2J7R3F6_9NEOP</name>
<dbReference type="Proteomes" id="UP000235965">
    <property type="component" value="Unassembled WGS sequence"/>
</dbReference>
<organism evidence="3 4">
    <name type="scientific">Cryptotermes secundus</name>
    <dbReference type="NCBI Taxonomy" id="105785"/>
    <lineage>
        <taxon>Eukaryota</taxon>
        <taxon>Metazoa</taxon>
        <taxon>Ecdysozoa</taxon>
        <taxon>Arthropoda</taxon>
        <taxon>Hexapoda</taxon>
        <taxon>Insecta</taxon>
        <taxon>Pterygota</taxon>
        <taxon>Neoptera</taxon>
        <taxon>Polyneoptera</taxon>
        <taxon>Dictyoptera</taxon>
        <taxon>Blattodea</taxon>
        <taxon>Blattoidea</taxon>
        <taxon>Termitoidae</taxon>
        <taxon>Kalotermitidae</taxon>
        <taxon>Cryptotermitinae</taxon>
        <taxon>Cryptotermes</taxon>
    </lineage>
</organism>
<evidence type="ECO:0000259" key="1">
    <source>
        <dbReference type="Pfam" id="PF13843"/>
    </source>
</evidence>
<dbReference type="Pfam" id="PF17906">
    <property type="entry name" value="HTH_48"/>
    <property type="match status" value="1"/>
</dbReference>
<evidence type="ECO:0000259" key="2">
    <source>
        <dbReference type="Pfam" id="PF17906"/>
    </source>
</evidence>
<dbReference type="PANTHER" id="PTHR46060:SF3">
    <property type="entry name" value="PROTEIN GVQW3"/>
    <property type="match status" value="1"/>
</dbReference>
<evidence type="ECO:0000313" key="3">
    <source>
        <dbReference type="EMBL" id="PNF35368.1"/>
    </source>
</evidence>